<evidence type="ECO:0000313" key="3">
    <source>
        <dbReference type="Proteomes" id="UP001228049"/>
    </source>
</evidence>
<name>A0AAD9EU67_DISEL</name>
<organism evidence="2 3">
    <name type="scientific">Dissostichus eleginoides</name>
    <name type="common">Patagonian toothfish</name>
    <name type="synonym">Dissostichus amissus</name>
    <dbReference type="NCBI Taxonomy" id="100907"/>
    <lineage>
        <taxon>Eukaryota</taxon>
        <taxon>Metazoa</taxon>
        <taxon>Chordata</taxon>
        <taxon>Craniata</taxon>
        <taxon>Vertebrata</taxon>
        <taxon>Euteleostomi</taxon>
        <taxon>Actinopterygii</taxon>
        <taxon>Neopterygii</taxon>
        <taxon>Teleostei</taxon>
        <taxon>Neoteleostei</taxon>
        <taxon>Acanthomorphata</taxon>
        <taxon>Eupercaria</taxon>
        <taxon>Perciformes</taxon>
        <taxon>Notothenioidei</taxon>
        <taxon>Nototheniidae</taxon>
        <taxon>Dissostichus</taxon>
    </lineage>
</organism>
<feature type="region of interest" description="Disordered" evidence="1">
    <location>
        <begin position="37"/>
        <end position="62"/>
    </location>
</feature>
<dbReference type="Proteomes" id="UP001228049">
    <property type="component" value="Unassembled WGS sequence"/>
</dbReference>
<protein>
    <submittedName>
        <fullName evidence="2">LPS-assembly protein LptD</fullName>
    </submittedName>
</protein>
<keyword evidence="3" id="KW-1185">Reference proteome</keyword>
<proteinExistence type="predicted"/>
<feature type="compositionally biased region" description="Basic and acidic residues" evidence="1">
    <location>
        <begin position="45"/>
        <end position="62"/>
    </location>
</feature>
<evidence type="ECO:0000313" key="2">
    <source>
        <dbReference type="EMBL" id="KAK1881568.1"/>
    </source>
</evidence>
<accession>A0AAD9EU67</accession>
<dbReference type="AlphaFoldDB" id="A0AAD9EU67"/>
<reference evidence="2" key="1">
    <citation type="submission" date="2023-04" db="EMBL/GenBank/DDBJ databases">
        <title>Chromosome-level genome of Chaenocephalus aceratus.</title>
        <authorList>
            <person name="Park H."/>
        </authorList>
    </citation>
    <scope>NUCLEOTIDE SEQUENCE</scope>
    <source>
        <strain evidence="2">DE</strain>
        <tissue evidence="2">Muscle</tissue>
    </source>
</reference>
<sequence length="85" mass="10218">MTTPQGRTACWKLKKLSMEILFRTPILIRPWMNLPRKEKKKVGRKSQDSKVDQERAEEQKKCRRPTFDSERLFWKARVTVLRTSL</sequence>
<gene>
    <name evidence="2" type="ORF">KUDE01_024733</name>
</gene>
<comment type="caution">
    <text evidence="2">The sequence shown here is derived from an EMBL/GenBank/DDBJ whole genome shotgun (WGS) entry which is preliminary data.</text>
</comment>
<evidence type="ECO:0000256" key="1">
    <source>
        <dbReference type="SAM" id="MobiDB-lite"/>
    </source>
</evidence>
<dbReference type="EMBL" id="JASDAP010000024">
    <property type="protein sequence ID" value="KAK1881568.1"/>
    <property type="molecule type" value="Genomic_DNA"/>
</dbReference>